<sequence>MLSGTSANKGDGGAVQRHLGECHPISCPITCPTLPETSSNYYQPFYSSTLTAHLYYMADSAGFLLALSFIHTGARECLTCTASVTHCPSQLSHSCANVHPKPGLQGFSL</sequence>
<dbReference type="EMBL" id="CM004479">
    <property type="protein sequence ID" value="OCT70294.1"/>
    <property type="molecule type" value="Genomic_DNA"/>
</dbReference>
<dbReference type="Proteomes" id="UP000694892">
    <property type="component" value="Chromosome 7S"/>
</dbReference>
<accession>A0A974H9Z0</accession>
<organism evidence="1 2">
    <name type="scientific">Xenopus laevis</name>
    <name type="common">African clawed frog</name>
    <dbReference type="NCBI Taxonomy" id="8355"/>
    <lineage>
        <taxon>Eukaryota</taxon>
        <taxon>Metazoa</taxon>
        <taxon>Chordata</taxon>
        <taxon>Craniata</taxon>
        <taxon>Vertebrata</taxon>
        <taxon>Euteleostomi</taxon>
        <taxon>Amphibia</taxon>
        <taxon>Batrachia</taxon>
        <taxon>Anura</taxon>
        <taxon>Pipoidea</taxon>
        <taxon>Pipidae</taxon>
        <taxon>Xenopodinae</taxon>
        <taxon>Xenopus</taxon>
        <taxon>Xenopus</taxon>
    </lineage>
</organism>
<reference evidence="2" key="1">
    <citation type="journal article" date="2016" name="Nature">
        <title>Genome evolution in the allotetraploid frog Xenopus laevis.</title>
        <authorList>
            <person name="Session A.M."/>
            <person name="Uno Y."/>
            <person name="Kwon T."/>
            <person name="Chapman J.A."/>
            <person name="Toyoda A."/>
            <person name="Takahashi S."/>
            <person name="Fukui A."/>
            <person name="Hikosaka A."/>
            <person name="Suzuki A."/>
            <person name="Kondo M."/>
            <person name="van Heeringen S.J."/>
            <person name="Quigley I."/>
            <person name="Heinz S."/>
            <person name="Ogino H."/>
            <person name="Ochi H."/>
            <person name="Hellsten U."/>
            <person name="Lyons J.B."/>
            <person name="Simakov O."/>
            <person name="Putnam N."/>
            <person name="Stites J."/>
            <person name="Kuroki Y."/>
            <person name="Tanaka T."/>
            <person name="Michiue T."/>
            <person name="Watanabe M."/>
            <person name="Bogdanovic O."/>
            <person name="Lister R."/>
            <person name="Georgiou G."/>
            <person name="Paranjpe S.S."/>
            <person name="van Kruijsbergen I."/>
            <person name="Shu S."/>
            <person name="Carlson J."/>
            <person name="Kinoshita T."/>
            <person name="Ohta Y."/>
            <person name="Mawaribuchi S."/>
            <person name="Jenkins J."/>
            <person name="Grimwood J."/>
            <person name="Schmutz J."/>
            <person name="Mitros T."/>
            <person name="Mozaffari S.V."/>
            <person name="Suzuki Y."/>
            <person name="Haramoto Y."/>
            <person name="Yamamoto T.S."/>
            <person name="Takagi C."/>
            <person name="Heald R."/>
            <person name="Miller K."/>
            <person name="Haudenschild C."/>
            <person name="Kitzman J."/>
            <person name="Nakayama T."/>
            <person name="Izutsu Y."/>
            <person name="Robert J."/>
            <person name="Fortriede J."/>
            <person name="Burns K."/>
            <person name="Lotay V."/>
            <person name="Karimi K."/>
            <person name="Yasuoka Y."/>
            <person name="Dichmann D.S."/>
            <person name="Flajnik M.F."/>
            <person name="Houston D.W."/>
            <person name="Shendure J."/>
            <person name="DuPasquier L."/>
            <person name="Vize P.D."/>
            <person name="Zorn A.M."/>
            <person name="Ito M."/>
            <person name="Marcotte E.M."/>
            <person name="Wallingford J.B."/>
            <person name="Ito Y."/>
            <person name="Asashima M."/>
            <person name="Ueno N."/>
            <person name="Matsuda Y."/>
            <person name="Veenstra G.J."/>
            <person name="Fujiyama A."/>
            <person name="Harland R.M."/>
            <person name="Taira M."/>
            <person name="Rokhsar D.S."/>
        </authorList>
    </citation>
    <scope>NUCLEOTIDE SEQUENCE [LARGE SCALE GENOMIC DNA]</scope>
    <source>
        <strain evidence="2">J</strain>
    </source>
</reference>
<proteinExistence type="predicted"/>
<name>A0A974H9Z0_XENLA</name>
<protein>
    <submittedName>
        <fullName evidence="1">Uncharacterized protein</fullName>
    </submittedName>
</protein>
<evidence type="ECO:0000313" key="1">
    <source>
        <dbReference type="EMBL" id="OCT70294.1"/>
    </source>
</evidence>
<evidence type="ECO:0000313" key="2">
    <source>
        <dbReference type="Proteomes" id="UP000694892"/>
    </source>
</evidence>
<gene>
    <name evidence="1" type="ORF">XELAEV_18037217mg</name>
</gene>
<dbReference type="AlphaFoldDB" id="A0A974H9Z0"/>